<evidence type="ECO:0000256" key="1">
    <source>
        <dbReference type="ARBA" id="ARBA00005189"/>
    </source>
</evidence>
<dbReference type="InterPro" id="IPR002123">
    <property type="entry name" value="Plipid/glycerol_acylTrfase"/>
</dbReference>
<dbReference type="SUPFAM" id="SSF69593">
    <property type="entry name" value="Glycerol-3-phosphate (1)-acyltransferase"/>
    <property type="match status" value="1"/>
</dbReference>
<gene>
    <name evidence="5" type="ORF">DVW87_13625</name>
</gene>
<dbReference type="GO" id="GO:0006654">
    <property type="term" value="P:phosphatidic acid biosynthetic process"/>
    <property type="evidence" value="ECO:0007669"/>
    <property type="project" value="TreeGrafter"/>
</dbReference>
<protein>
    <submittedName>
        <fullName evidence="5">1-acyl-sn-glycerol-3-phosphate acyltransferase</fullName>
    </submittedName>
</protein>
<evidence type="ECO:0000259" key="4">
    <source>
        <dbReference type="SMART" id="SM00563"/>
    </source>
</evidence>
<keyword evidence="2 5" id="KW-0808">Transferase</keyword>
<dbReference type="CDD" id="cd07989">
    <property type="entry name" value="LPLAT_AGPAT-like"/>
    <property type="match status" value="1"/>
</dbReference>
<dbReference type="OrthoDB" id="5290997at2"/>
<dbReference type="PANTHER" id="PTHR10434:SF40">
    <property type="entry name" value="1-ACYL-SN-GLYCEROL-3-PHOSPHATE ACYLTRANSFERASE"/>
    <property type="match status" value="1"/>
</dbReference>
<reference evidence="5 6" key="1">
    <citation type="submission" date="2018-07" db="EMBL/GenBank/DDBJ databases">
        <title>a novel species of Sphingomonas isolated from the rhizosphere soil of Araceae plant.</title>
        <authorList>
            <person name="Zhiyong W."/>
            <person name="Qinglan Z."/>
            <person name="Zhiwei F."/>
            <person name="Ding X."/>
            <person name="Gejiao W."/>
            <person name="Shixue Z."/>
        </authorList>
    </citation>
    <scope>NUCLEOTIDE SEQUENCE [LARGE SCALE GENOMIC DNA]</scope>
    <source>
        <strain evidence="5 6">WZY 27</strain>
    </source>
</reference>
<feature type="domain" description="Phospholipid/glycerol acyltransferase" evidence="4">
    <location>
        <begin position="69"/>
        <end position="183"/>
    </location>
</feature>
<keyword evidence="6" id="KW-1185">Reference proteome</keyword>
<accession>A0A369VTV5</accession>
<dbReference type="RefSeq" id="WP_114688366.1">
    <property type="nucleotide sequence ID" value="NZ_QQNB01000003.1"/>
</dbReference>
<dbReference type="SMART" id="SM00563">
    <property type="entry name" value="PlsC"/>
    <property type="match status" value="1"/>
</dbReference>
<proteinExistence type="predicted"/>
<evidence type="ECO:0000256" key="2">
    <source>
        <dbReference type="ARBA" id="ARBA00022679"/>
    </source>
</evidence>
<dbReference type="GO" id="GO:0003841">
    <property type="term" value="F:1-acylglycerol-3-phosphate O-acyltransferase activity"/>
    <property type="evidence" value="ECO:0007669"/>
    <property type="project" value="TreeGrafter"/>
</dbReference>
<evidence type="ECO:0000256" key="3">
    <source>
        <dbReference type="ARBA" id="ARBA00023315"/>
    </source>
</evidence>
<comment type="caution">
    <text evidence="5">The sequence shown here is derived from an EMBL/GenBank/DDBJ whole genome shotgun (WGS) entry which is preliminary data.</text>
</comment>
<name>A0A369VTV5_9SPHN</name>
<dbReference type="AlphaFoldDB" id="A0A369VTV5"/>
<dbReference type="Proteomes" id="UP000253918">
    <property type="component" value="Unassembled WGS sequence"/>
</dbReference>
<sequence length="227" mass="24731">MNTARTFLFSVVFWGGSVPIVLGAPVAALFGTPALRRYVQGWLNFHAWSARRLLGIVTRVEGSPSAGPTLYAGKHQSLYETFEMARLLDAPAIVMKRELARIPVWGWAAQRYGMIAIDRTASGAALRGLMRDAQAVRAEGRSVMIFPEGTRVAPGEQPPVKPGLAGLYKALKLPLVPVAVDSGRVWPRHGPKRPGIVTLRFGEPLPPDLPRGEMEARVHAAINVLDR</sequence>
<keyword evidence="3 5" id="KW-0012">Acyltransferase</keyword>
<comment type="pathway">
    <text evidence="1">Lipid metabolism.</text>
</comment>
<evidence type="ECO:0000313" key="5">
    <source>
        <dbReference type="EMBL" id="RDE04630.1"/>
    </source>
</evidence>
<organism evidence="5 6">
    <name type="scientific">Sphingomonas aracearum</name>
    <dbReference type="NCBI Taxonomy" id="2283317"/>
    <lineage>
        <taxon>Bacteria</taxon>
        <taxon>Pseudomonadati</taxon>
        <taxon>Pseudomonadota</taxon>
        <taxon>Alphaproteobacteria</taxon>
        <taxon>Sphingomonadales</taxon>
        <taxon>Sphingomonadaceae</taxon>
        <taxon>Sphingomonas</taxon>
    </lineage>
</organism>
<dbReference type="EMBL" id="QQNB01000003">
    <property type="protein sequence ID" value="RDE04630.1"/>
    <property type="molecule type" value="Genomic_DNA"/>
</dbReference>
<dbReference type="Pfam" id="PF01553">
    <property type="entry name" value="Acyltransferase"/>
    <property type="match status" value="1"/>
</dbReference>
<dbReference type="PANTHER" id="PTHR10434">
    <property type="entry name" value="1-ACYL-SN-GLYCEROL-3-PHOSPHATE ACYLTRANSFERASE"/>
    <property type="match status" value="1"/>
</dbReference>
<evidence type="ECO:0000313" key="6">
    <source>
        <dbReference type="Proteomes" id="UP000253918"/>
    </source>
</evidence>